<dbReference type="AlphaFoldDB" id="A0A1W2E110"/>
<evidence type="ECO:0000256" key="1">
    <source>
        <dbReference type="PROSITE-ProRule" id="PRU00169"/>
    </source>
</evidence>
<keyword evidence="1" id="KW-0597">Phosphoprotein</keyword>
<accession>A0A1W2E110</accession>
<dbReference type="SUPFAM" id="SSF52172">
    <property type="entry name" value="CheY-like"/>
    <property type="match status" value="1"/>
</dbReference>
<evidence type="ECO:0000313" key="3">
    <source>
        <dbReference type="EMBL" id="SMD02738.1"/>
    </source>
</evidence>
<dbReference type="PANTHER" id="PTHR44520">
    <property type="entry name" value="RESPONSE REGULATOR RCP1-RELATED"/>
    <property type="match status" value="1"/>
</dbReference>
<dbReference type="RefSeq" id="WP_084411769.1">
    <property type="nucleotide sequence ID" value="NZ_FWXR01000019.1"/>
</dbReference>
<proteinExistence type="predicted"/>
<dbReference type="STRING" id="937218.SAMN06297251_11938"/>
<organism evidence="3 4">
    <name type="scientific">Fulvimarina manganoxydans</name>
    <dbReference type="NCBI Taxonomy" id="937218"/>
    <lineage>
        <taxon>Bacteria</taxon>
        <taxon>Pseudomonadati</taxon>
        <taxon>Pseudomonadota</taxon>
        <taxon>Alphaproteobacteria</taxon>
        <taxon>Hyphomicrobiales</taxon>
        <taxon>Aurantimonadaceae</taxon>
        <taxon>Fulvimarina</taxon>
    </lineage>
</organism>
<reference evidence="3 4" key="1">
    <citation type="submission" date="2017-04" db="EMBL/GenBank/DDBJ databases">
        <authorList>
            <person name="Afonso C.L."/>
            <person name="Miller P.J."/>
            <person name="Scott M.A."/>
            <person name="Spackman E."/>
            <person name="Goraichik I."/>
            <person name="Dimitrov K.M."/>
            <person name="Suarez D.L."/>
            <person name="Swayne D.E."/>
        </authorList>
    </citation>
    <scope>NUCLEOTIDE SEQUENCE [LARGE SCALE GENOMIC DNA]</scope>
    <source>
        <strain evidence="3 4">CGMCC 1.10972</strain>
    </source>
</reference>
<dbReference type="Proteomes" id="UP000192656">
    <property type="component" value="Unassembled WGS sequence"/>
</dbReference>
<keyword evidence="4" id="KW-1185">Reference proteome</keyword>
<feature type="domain" description="Response regulatory" evidence="2">
    <location>
        <begin position="6"/>
        <end position="133"/>
    </location>
</feature>
<evidence type="ECO:0000259" key="2">
    <source>
        <dbReference type="PROSITE" id="PS50110"/>
    </source>
</evidence>
<evidence type="ECO:0000313" key="4">
    <source>
        <dbReference type="Proteomes" id="UP000192656"/>
    </source>
</evidence>
<sequence>MSELKPILLVEDNPKDLELTLHALERSQLANEVVVARDGAEALTWLAGGGADPAADARDPAVVLLDLKLPKVDGLQVLENIKRDPDLRHIPVVMLTASKEESDLVSSYSLGVNAFVVKPVDFKEFFKAIQEIGMFWAILNEPFPRRARQTPMKVTEA</sequence>
<dbReference type="Gene3D" id="3.40.50.2300">
    <property type="match status" value="1"/>
</dbReference>
<dbReference type="PROSITE" id="PS50110">
    <property type="entry name" value="RESPONSE_REGULATORY"/>
    <property type="match status" value="1"/>
</dbReference>
<feature type="modified residue" description="4-aspartylphosphate" evidence="1">
    <location>
        <position position="66"/>
    </location>
</feature>
<dbReference type="InterPro" id="IPR052893">
    <property type="entry name" value="TCS_response_regulator"/>
</dbReference>
<dbReference type="OrthoDB" id="9793549at2"/>
<dbReference type="InterPro" id="IPR011006">
    <property type="entry name" value="CheY-like_superfamily"/>
</dbReference>
<dbReference type="GO" id="GO:0000160">
    <property type="term" value="P:phosphorelay signal transduction system"/>
    <property type="evidence" value="ECO:0007669"/>
    <property type="project" value="InterPro"/>
</dbReference>
<dbReference type="SMART" id="SM00448">
    <property type="entry name" value="REC"/>
    <property type="match status" value="1"/>
</dbReference>
<dbReference type="CDD" id="cd17557">
    <property type="entry name" value="REC_Rcp-like"/>
    <property type="match status" value="1"/>
</dbReference>
<dbReference type="PANTHER" id="PTHR44520:SF1">
    <property type="entry name" value="TWO-COMPONENT SYSTEM REGULATORY PROTEIN"/>
    <property type="match status" value="1"/>
</dbReference>
<dbReference type="InterPro" id="IPR001789">
    <property type="entry name" value="Sig_transdc_resp-reg_receiver"/>
</dbReference>
<gene>
    <name evidence="3" type="ORF">SAMN06297251_11938</name>
</gene>
<protein>
    <submittedName>
        <fullName evidence="3">Response regulator receiver domain-containing protein</fullName>
    </submittedName>
</protein>
<dbReference type="EMBL" id="FWXR01000019">
    <property type="protein sequence ID" value="SMD02738.1"/>
    <property type="molecule type" value="Genomic_DNA"/>
</dbReference>
<name>A0A1W2E110_9HYPH</name>
<dbReference type="Pfam" id="PF00072">
    <property type="entry name" value="Response_reg"/>
    <property type="match status" value="1"/>
</dbReference>